<evidence type="ECO:0000313" key="2">
    <source>
        <dbReference type="EMBL" id="MDO6541824.1"/>
    </source>
</evidence>
<dbReference type="Proteomes" id="UP001170624">
    <property type="component" value="Unassembled WGS sequence"/>
</dbReference>
<feature type="signal peptide" evidence="1">
    <location>
        <begin position="1"/>
        <end position="20"/>
    </location>
</feature>
<feature type="chain" id="PRO_5044003973" evidence="1">
    <location>
        <begin position="21"/>
        <end position="67"/>
    </location>
</feature>
<gene>
    <name evidence="2" type="ORF">Q4568_04735</name>
</gene>
<organism evidence="2 3">
    <name type="scientific">Photobacterium sanguinicancri</name>
    <dbReference type="NCBI Taxonomy" id="875932"/>
    <lineage>
        <taxon>Bacteria</taxon>
        <taxon>Pseudomonadati</taxon>
        <taxon>Pseudomonadota</taxon>
        <taxon>Gammaproteobacteria</taxon>
        <taxon>Vibrionales</taxon>
        <taxon>Vibrionaceae</taxon>
        <taxon>Photobacterium</taxon>
    </lineage>
</organism>
<dbReference type="EMBL" id="JAUOPU010000003">
    <property type="protein sequence ID" value="MDO6541824.1"/>
    <property type="molecule type" value="Genomic_DNA"/>
</dbReference>
<reference evidence="2" key="1">
    <citation type="submission" date="2023-07" db="EMBL/GenBank/DDBJ databases">
        <title>Genome content predicts the carbon catabolic preferences of heterotrophic bacteria.</title>
        <authorList>
            <person name="Gralka M."/>
        </authorList>
    </citation>
    <scope>NUCLEOTIDE SEQUENCE</scope>
    <source>
        <strain evidence="2">G2M05</strain>
    </source>
</reference>
<dbReference type="RefSeq" id="WP_303498538.1">
    <property type="nucleotide sequence ID" value="NZ_JAKJUC010000009.1"/>
</dbReference>
<dbReference type="AlphaFoldDB" id="A0AAW7Y070"/>
<evidence type="ECO:0000256" key="1">
    <source>
        <dbReference type="SAM" id="SignalP"/>
    </source>
</evidence>
<sequence>MKKLLASVFLFSFFSASVMANDAQVEKTGNINPTICASAQLNKDSNNMDGSDVANYLSCKRNNMIEE</sequence>
<proteinExistence type="predicted"/>
<comment type="caution">
    <text evidence="2">The sequence shown here is derived from an EMBL/GenBank/DDBJ whole genome shotgun (WGS) entry which is preliminary data.</text>
</comment>
<protein>
    <submittedName>
        <fullName evidence="2">Uncharacterized protein</fullName>
    </submittedName>
</protein>
<name>A0AAW7Y070_9GAMM</name>
<keyword evidence="1" id="KW-0732">Signal</keyword>
<accession>A0AAW7Y070</accession>
<evidence type="ECO:0000313" key="3">
    <source>
        <dbReference type="Proteomes" id="UP001170624"/>
    </source>
</evidence>